<dbReference type="CTD" id="4541"/>
<protein>
    <recommendedName>
        <fullName evidence="4 15">NADH-ubiquinone oxidoreductase chain 6</fullName>
        <ecNumber evidence="3 15">7.1.1.2</ecNumber>
    </recommendedName>
</protein>
<evidence type="ECO:0000256" key="1">
    <source>
        <dbReference type="ARBA" id="ARBA00004225"/>
    </source>
</evidence>
<dbReference type="EC" id="7.1.1.2" evidence="3 15"/>
<organism evidence="16">
    <name type="scientific">Heloderma suspectum</name>
    <name type="common">Gila monster</name>
    <dbReference type="NCBI Taxonomy" id="8554"/>
    <lineage>
        <taxon>Eukaryota</taxon>
        <taxon>Metazoa</taxon>
        <taxon>Chordata</taxon>
        <taxon>Craniata</taxon>
        <taxon>Vertebrata</taxon>
        <taxon>Euteleostomi</taxon>
        <taxon>Lepidosauria</taxon>
        <taxon>Squamata</taxon>
        <taxon>Bifurcata</taxon>
        <taxon>Unidentata</taxon>
        <taxon>Episquamata</taxon>
        <taxon>Toxicofera</taxon>
        <taxon>Anguimorpha</taxon>
        <taxon>Neoanguimorpha</taxon>
        <taxon>Helodermatidae</taxon>
        <taxon>Heloderma</taxon>
    </lineage>
</organism>
<keyword evidence="15" id="KW-0830">Ubiquinone</keyword>
<evidence type="ECO:0000256" key="8">
    <source>
        <dbReference type="ARBA" id="ARBA00022967"/>
    </source>
</evidence>
<accession>A1IGK6</accession>
<evidence type="ECO:0000256" key="10">
    <source>
        <dbReference type="ARBA" id="ARBA00022989"/>
    </source>
</evidence>
<feature type="transmembrane region" description="Helical" evidence="15">
    <location>
        <begin position="29"/>
        <end position="46"/>
    </location>
</feature>
<keyword evidence="9 15" id="KW-0249">Electron transport</keyword>
<keyword evidence="11 15" id="KW-0520">NAD</keyword>
<dbReference type="InterPro" id="IPR001457">
    <property type="entry name" value="NADH_UbQ/plastoQ_OxRdtase_su6"/>
</dbReference>
<evidence type="ECO:0000313" key="16">
    <source>
        <dbReference type="EMBL" id="BAF44016.1"/>
    </source>
</evidence>
<dbReference type="GeneID" id="4670280"/>
<evidence type="ECO:0000256" key="5">
    <source>
        <dbReference type="ARBA" id="ARBA00022448"/>
    </source>
</evidence>
<dbReference type="RefSeq" id="YP_980215.1">
    <property type="nucleotide sequence ID" value="NC_008776.1"/>
</dbReference>
<comment type="similarity">
    <text evidence="2 15">Belongs to the complex I subunit 6 family.</text>
</comment>
<dbReference type="Pfam" id="PF00499">
    <property type="entry name" value="Oxidored_q3"/>
    <property type="match status" value="1"/>
</dbReference>
<evidence type="ECO:0000256" key="2">
    <source>
        <dbReference type="ARBA" id="ARBA00005698"/>
    </source>
</evidence>
<dbReference type="GO" id="GO:0008137">
    <property type="term" value="F:NADH dehydrogenase (ubiquinone) activity"/>
    <property type="evidence" value="ECO:0007669"/>
    <property type="project" value="UniProtKB-UniRule"/>
</dbReference>
<dbReference type="InterPro" id="IPR050269">
    <property type="entry name" value="ComplexI_Subunit6"/>
</dbReference>
<proteinExistence type="inferred from homology"/>
<keyword evidence="7 15" id="KW-0812">Transmembrane</keyword>
<keyword evidence="13 15" id="KW-0472">Membrane</keyword>
<keyword evidence="10 15" id="KW-1133">Transmembrane helix</keyword>
<evidence type="ECO:0000256" key="6">
    <source>
        <dbReference type="ARBA" id="ARBA00022660"/>
    </source>
</evidence>
<gene>
    <name evidence="16" type="primary">ND6</name>
</gene>
<geneLocation type="mitochondrion" evidence="16"/>
<comment type="subcellular location">
    <subcellularLocation>
        <location evidence="1 15">Mitochondrion membrane</location>
        <topology evidence="1 15">Multi-pass membrane protein</topology>
    </subcellularLocation>
</comment>
<sequence>MSYLVFLLFICFVVGLVLVVSHPSPYYGAAVLVFVALVGSGLLLVFGSSFLSLVLLLVYLGGMLVVFAYSVALASDPYPEAWWNISVGLYFTMYFTLIGLLSVILCGLWNKVGLGVAGGGTREICLIRTDFIGVSLLYSNGAGALLVIGWALLLTLFVVLELVRGGTSGSIRSV</sequence>
<feature type="transmembrane region" description="Helical" evidence="15">
    <location>
        <begin position="87"/>
        <end position="110"/>
    </location>
</feature>
<evidence type="ECO:0000256" key="9">
    <source>
        <dbReference type="ARBA" id="ARBA00022982"/>
    </source>
</evidence>
<dbReference type="PANTHER" id="PTHR11435:SF1">
    <property type="entry name" value="NADH-UBIQUINONE OXIDOREDUCTASE CHAIN 6"/>
    <property type="match status" value="1"/>
</dbReference>
<evidence type="ECO:0000256" key="4">
    <source>
        <dbReference type="ARBA" id="ARBA00021095"/>
    </source>
</evidence>
<dbReference type="PANTHER" id="PTHR11435">
    <property type="entry name" value="NADH UBIQUINONE OXIDOREDUCTASE SUBUNIT ND6"/>
    <property type="match status" value="1"/>
</dbReference>
<dbReference type="GO" id="GO:0031966">
    <property type="term" value="C:mitochondrial membrane"/>
    <property type="evidence" value="ECO:0007669"/>
    <property type="project" value="UniProtKB-SubCell"/>
</dbReference>
<evidence type="ECO:0000256" key="11">
    <source>
        <dbReference type="ARBA" id="ARBA00023027"/>
    </source>
</evidence>
<keyword evidence="5 15" id="KW-0813">Transport</keyword>
<keyword evidence="12 15" id="KW-0496">Mitochondrion</keyword>
<dbReference type="EMBL" id="AB167711">
    <property type="protein sequence ID" value="BAF44016.1"/>
    <property type="molecule type" value="Genomic_DNA"/>
</dbReference>
<dbReference type="Gene3D" id="1.20.120.1200">
    <property type="entry name" value="NADH-ubiquinone/plastoquinone oxidoreductase chain 6, subunit NuoJ"/>
    <property type="match status" value="1"/>
</dbReference>
<dbReference type="AlphaFoldDB" id="A1IGK6"/>
<evidence type="ECO:0000256" key="7">
    <source>
        <dbReference type="ARBA" id="ARBA00022692"/>
    </source>
</evidence>
<feature type="transmembrane region" description="Helical" evidence="15">
    <location>
        <begin position="131"/>
        <end position="160"/>
    </location>
</feature>
<comment type="catalytic activity">
    <reaction evidence="14 15">
        <text>a ubiquinone + NADH + 5 H(+)(in) = a ubiquinol + NAD(+) + 4 H(+)(out)</text>
        <dbReference type="Rhea" id="RHEA:29091"/>
        <dbReference type="Rhea" id="RHEA-COMP:9565"/>
        <dbReference type="Rhea" id="RHEA-COMP:9566"/>
        <dbReference type="ChEBI" id="CHEBI:15378"/>
        <dbReference type="ChEBI" id="CHEBI:16389"/>
        <dbReference type="ChEBI" id="CHEBI:17976"/>
        <dbReference type="ChEBI" id="CHEBI:57540"/>
        <dbReference type="ChEBI" id="CHEBI:57945"/>
        <dbReference type="EC" id="7.1.1.2"/>
    </reaction>
</comment>
<feature type="transmembrane region" description="Helical" evidence="15">
    <location>
        <begin position="53"/>
        <end position="75"/>
    </location>
</feature>
<evidence type="ECO:0000256" key="13">
    <source>
        <dbReference type="ARBA" id="ARBA00023136"/>
    </source>
</evidence>
<evidence type="ECO:0000256" key="3">
    <source>
        <dbReference type="ARBA" id="ARBA00012944"/>
    </source>
</evidence>
<reference evidence="16" key="1">
    <citation type="journal article" date="2007" name="Gene">
        <title>Mitochondrial genomes from major lizard families suggest their phylogenetic relationships and ancient radiations.</title>
        <authorList>
            <person name="Kumazawa Y."/>
        </authorList>
    </citation>
    <scope>NUCLEOTIDE SEQUENCE</scope>
</reference>
<keyword evidence="6 15" id="KW-0679">Respiratory chain</keyword>
<name>A1IGK6_HELSU</name>
<keyword evidence="8 15" id="KW-1278">Translocase</keyword>
<evidence type="ECO:0000256" key="15">
    <source>
        <dbReference type="RuleBase" id="RU004430"/>
    </source>
</evidence>
<comment type="function">
    <text evidence="15">Core subunit of the mitochondrial membrane respiratory chain NADH dehydrogenase (Complex I) which catalyzes electron transfer from NADH through the respiratory chain, using ubiquinone as an electron acceptor. Essential for the catalytic activity and assembly of complex I.</text>
</comment>
<dbReference type="InterPro" id="IPR042106">
    <property type="entry name" value="Nuo/plastoQ_OxRdtase_6_NuoJ"/>
</dbReference>
<evidence type="ECO:0000256" key="12">
    <source>
        <dbReference type="ARBA" id="ARBA00023128"/>
    </source>
</evidence>
<evidence type="ECO:0000256" key="14">
    <source>
        <dbReference type="ARBA" id="ARBA00049551"/>
    </source>
</evidence>